<keyword evidence="3" id="KW-1185">Reference proteome</keyword>
<dbReference type="Pfam" id="PF07676">
    <property type="entry name" value="PD40"/>
    <property type="match status" value="1"/>
</dbReference>
<comment type="caution">
    <text evidence="2">The sequence shown here is derived from an EMBL/GenBank/DDBJ whole genome shotgun (WGS) entry which is preliminary data.</text>
</comment>
<evidence type="ECO:0000313" key="3">
    <source>
        <dbReference type="Proteomes" id="UP000474757"/>
    </source>
</evidence>
<proteinExistence type="inferred from homology"/>
<dbReference type="SUPFAM" id="SSF82171">
    <property type="entry name" value="DPP6 N-terminal domain-like"/>
    <property type="match status" value="1"/>
</dbReference>
<accession>A0A6B2JWH2</accession>
<dbReference type="Proteomes" id="UP000474757">
    <property type="component" value="Unassembled WGS sequence"/>
</dbReference>
<dbReference type="RefSeq" id="WP_163889425.1">
    <property type="nucleotide sequence ID" value="NZ_JAAFYS010000001.1"/>
</dbReference>
<dbReference type="InterPro" id="IPR011659">
    <property type="entry name" value="WD40"/>
</dbReference>
<comment type="similarity">
    <text evidence="1">Belongs to the TolB family.</text>
</comment>
<organism evidence="2 3">
    <name type="scientific">Pseudoroseicyclus tamaricis</name>
    <dbReference type="NCBI Taxonomy" id="2705421"/>
    <lineage>
        <taxon>Bacteria</taxon>
        <taxon>Pseudomonadati</taxon>
        <taxon>Pseudomonadota</taxon>
        <taxon>Alphaproteobacteria</taxon>
        <taxon>Rhodobacterales</taxon>
        <taxon>Paracoccaceae</taxon>
        <taxon>Pseudoroseicyclus</taxon>
    </lineage>
</organism>
<dbReference type="PANTHER" id="PTHR36842:SF1">
    <property type="entry name" value="PROTEIN TOLB"/>
    <property type="match status" value="1"/>
</dbReference>
<sequence length="275" mass="30329">MTSYLEIFDIERGEAETLLTVPELIEAPNWAPDGSYLLVNGNGGLFRVPLEVPALEPVETGMATKLNNDHGISPDGATYVVSSHAPGKSCIFTLPATGGEPTRITEAMPSWWHGWSPDGASHTYTAVRDELFWICTCPAAGGKEVRVTGGTGDHYDGPDYTADGAYIWFNSTRGGTMDLWRVRPDGTDLEQMTRDARVNWFPHPRPTGPEVLYLSYEEGVDGHPRDHEVELRMLDTATGETRVLVQLFGGQGSINVPCWHPDGSRFAFMRYSRPE</sequence>
<evidence type="ECO:0000313" key="2">
    <source>
        <dbReference type="EMBL" id="NDU99711.1"/>
    </source>
</evidence>
<gene>
    <name evidence="2" type="ORF">GZA08_01825</name>
</gene>
<dbReference type="PANTHER" id="PTHR36842">
    <property type="entry name" value="PROTEIN TOLB HOMOLOG"/>
    <property type="match status" value="1"/>
</dbReference>
<dbReference type="EMBL" id="JAAGAB010000001">
    <property type="protein sequence ID" value="NDU99711.1"/>
    <property type="molecule type" value="Genomic_DNA"/>
</dbReference>
<dbReference type="Gene3D" id="2.120.10.30">
    <property type="entry name" value="TolB, C-terminal domain"/>
    <property type="match status" value="1"/>
</dbReference>
<dbReference type="AlphaFoldDB" id="A0A6B2JWH2"/>
<evidence type="ECO:0000256" key="1">
    <source>
        <dbReference type="ARBA" id="ARBA00009820"/>
    </source>
</evidence>
<evidence type="ECO:0008006" key="4">
    <source>
        <dbReference type="Google" id="ProtNLM"/>
    </source>
</evidence>
<protein>
    <recommendedName>
        <fullName evidence="4">WD40 repeat protein</fullName>
    </recommendedName>
</protein>
<name>A0A6B2JWH2_9RHOB</name>
<reference evidence="2 3" key="1">
    <citation type="submission" date="2020-02" db="EMBL/GenBank/DDBJ databases">
        <title>Pseudoroseicyclus tamarix, sp. nov., isolated from offshore sediment of a Tamarix chinensis forest.</title>
        <authorList>
            <person name="Gai Y."/>
        </authorList>
    </citation>
    <scope>NUCLEOTIDE SEQUENCE [LARGE SCALE GENOMIC DNA]</scope>
    <source>
        <strain evidence="2 3">CLL3-39</strain>
    </source>
</reference>
<dbReference type="InterPro" id="IPR011042">
    <property type="entry name" value="6-blade_b-propeller_TolB-like"/>
</dbReference>